<feature type="coiled-coil region" evidence="1">
    <location>
        <begin position="32"/>
        <end position="66"/>
    </location>
</feature>
<dbReference type="RefSeq" id="XP_030755307.1">
    <property type="nucleotide sequence ID" value="XM_030899447.1"/>
</dbReference>
<organism evidence="3 5">
    <name type="scientific">Sitophilus oryzae</name>
    <name type="common">Rice weevil</name>
    <name type="synonym">Curculio oryzae</name>
    <dbReference type="NCBI Taxonomy" id="7048"/>
    <lineage>
        <taxon>Eukaryota</taxon>
        <taxon>Metazoa</taxon>
        <taxon>Ecdysozoa</taxon>
        <taxon>Arthropoda</taxon>
        <taxon>Hexapoda</taxon>
        <taxon>Insecta</taxon>
        <taxon>Pterygota</taxon>
        <taxon>Neoptera</taxon>
        <taxon>Endopterygota</taxon>
        <taxon>Coleoptera</taxon>
        <taxon>Polyphaga</taxon>
        <taxon>Cucujiformia</taxon>
        <taxon>Curculionidae</taxon>
        <taxon>Dryophthorinae</taxon>
        <taxon>Sitophilus</taxon>
    </lineage>
</organism>
<evidence type="ECO:0000313" key="9">
    <source>
        <dbReference type="RefSeq" id="XP_030755311.1"/>
    </source>
</evidence>
<evidence type="ECO:0000313" key="11">
    <source>
        <dbReference type="RefSeq" id="XP_030755313.1"/>
    </source>
</evidence>
<keyword evidence="1" id="KW-0175">Coiled coil</keyword>
<feature type="compositionally biased region" description="Polar residues" evidence="2">
    <location>
        <begin position="392"/>
        <end position="402"/>
    </location>
</feature>
<evidence type="ECO:0000313" key="8">
    <source>
        <dbReference type="RefSeq" id="XP_030755310.1"/>
    </source>
</evidence>
<dbReference type="AlphaFoldDB" id="A0A6J2XUS8"/>
<protein>
    <submittedName>
        <fullName evidence="4 5">Uncharacterized protein LOC115881789 isoform X1</fullName>
    </submittedName>
</protein>
<evidence type="ECO:0000313" key="5">
    <source>
        <dbReference type="RefSeq" id="XP_030755307.1"/>
    </source>
</evidence>
<evidence type="ECO:0000313" key="7">
    <source>
        <dbReference type="RefSeq" id="XP_030755309.1"/>
    </source>
</evidence>
<feature type="region of interest" description="Disordered" evidence="2">
    <location>
        <begin position="382"/>
        <end position="406"/>
    </location>
</feature>
<evidence type="ECO:0000256" key="2">
    <source>
        <dbReference type="SAM" id="MobiDB-lite"/>
    </source>
</evidence>
<dbReference type="Proteomes" id="UP000504635">
    <property type="component" value="Unplaced"/>
</dbReference>
<dbReference type="GeneID" id="115881789"/>
<name>A0A6J2XUS8_SITOR</name>
<dbReference type="RefSeq" id="XP_030755310.1">
    <property type="nucleotide sequence ID" value="XM_030899450.1"/>
</dbReference>
<evidence type="ECO:0000313" key="10">
    <source>
        <dbReference type="RefSeq" id="XP_030755312.1"/>
    </source>
</evidence>
<dbReference type="RefSeq" id="XP_030755311.1">
    <property type="nucleotide sequence ID" value="XM_030899451.1"/>
</dbReference>
<feature type="region of interest" description="Disordered" evidence="2">
    <location>
        <begin position="512"/>
        <end position="544"/>
    </location>
</feature>
<gene>
    <name evidence="4 5 6 7 8 9 10 11" type="primary">LOC115881789</name>
</gene>
<dbReference type="RefSeq" id="XP_030755309.1">
    <property type="nucleotide sequence ID" value="XM_030899449.1"/>
</dbReference>
<accession>A0A6J2XUS8</accession>
<dbReference type="RefSeq" id="XP_030755306.1">
    <property type="nucleotide sequence ID" value="XM_030899446.1"/>
</dbReference>
<keyword evidence="3" id="KW-1185">Reference proteome</keyword>
<evidence type="ECO:0000313" key="6">
    <source>
        <dbReference type="RefSeq" id="XP_030755308.1"/>
    </source>
</evidence>
<dbReference type="RefSeq" id="XP_030755308.1">
    <property type="nucleotide sequence ID" value="XM_030899448.1"/>
</dbReference>
<proteinExistence type="predicted"/>
<dbReference type="RefSeq" id="XP_030755313.1">
    <property type="nucleotide sequence ID" value="XM_030899453.1"/>
</dbReference>
<evidence type="ECO:0000313" key="3">
    <source>
        <dbReference type="Proteomes" id="UP000504635"/>
    </source>
</evidence>
<sequence length="557" mass="63431">MATSTESVKKICDIIEERDLEIFQKEVKIKYLSDLIKKVKNETLELERTKKKIEEVTKSMQSQIDQLDSVHISIKTANEVITKCLVNYGTYETLLAKDQEAQEQNEIEFQNDFNKAYTTIQNHQQSNELYQKFLNAKYEYLRLDIERREIKFQNTKLRRMSKERLEIIKQIFYNYYIDLAKEYVEQHRKDKGNTIAKETKNKNTVEIGQDVKIQENKKRSLEPELFSKRISEILKSEEEIEIVPTKIRILEDSIIVPPLDYKAIVEESKQKMKKIDMASRWKNILKSGKSNKDISRSNIFSQESFIQSQLNESQVSLSQQAPLVQANASQKVDSNPIVISQINNQQGPLNSNEALSVPPKTVNENVPGNVKKHAEPSQLSMGHGYKQASVPLPNSQRSTRPSQGVKMSPMMSQKAALPQPSELSKSVRFNVGPVQTETKQNFGGSSFMGNTYSSFFTRPPVQQNPGDDMKMEYTGNNSMANMSALDFTDVNSAEDMPGMGNSIVLSPEFSYNLDQDPTEQDVPASSPPIQPQRGPSGRSEGFFSFGIKNIFDPFRSN</sequence>
<dbReference type="RefSeq" id="XP_030755312.1">
    <property type="nucleotide sequence ID" value="XM_030899452.1"/>
</dbReference>
<evidence type="ECO:0000313" key="4">
    <source>
        <dbReference type="RefSeq" id="XP_030755306.1"/>
    </source>
</evidence>
<reference evidence="4 5" key="1">
    <citation type="submission" date="2025-04" db="UniProtKB">
        <authorList>
            <consortium name="RefSeq"/>
        </authorList>
    </citation>
    <scope>IDENTIFICATION</scope>
    <source>
        <tissue evidence="4 5">Gonads</tissue>
    </source>
</reference>
<dbReference type="KEGG" id="soy:115881789"/>
<evidence type="ECO:0000256" key="1">
    <source>
        <dbReference type="SAM" id="Coils"/>
    </source>
</evidence>